<keyword evidence="7" id="KW-0119">Carbohydrate metabolism</keyword>
<evidence type="ECO:0000256" key="3">
    <source>
        <dbReference type="ARBA" id="ARBA00012560"/>
    </source>
</evidence>
<dbReference type="AlphaFoldDB" id="A0A2H0Y140"/>
<evidence type="ECO:0000256" key="7">
    <source>
        <dbReference type="ARBA" id="ARBA00023277"/>
    </source>
</evidence>
<dbReference type="InterPro" id="IPR017853">
    <property type="entry name" value="GH"/>
</dbReference>
<comment type="catalytic activity">
    <reaction evidence="1">
        <text>Transfers a segment of a (1-&gt;4)-alpha-D-glucan to a new position in an acceptor, which may be glucose or a (1-&gt;4)-alpha-D-glucan.</text>
        <dbReference type="EC" id="2.4.1.25"/>
    </reaction>
</comment>
<dbReference type="InterPro" id="IPR003385">
    <property type="entry name" value="Glyco_hydro_77"/>
</dbReference>
<protein>
    <recommendedName>
        <fullName evidence="4">4-alpha-glucanotransferase</fullName>
        <ecNumber evidence="3">2.4.1.25</ecNumber>
    </recommendedName>
    <alternativeName>
        <fullName evidence="8">Amylomaltase</fullName>
    </alternativeName>
    <alternativeName>
        <fullName evidence="9">Disproportionating enzyme</fullName>
    </alternativeName>
</protein>
<evidence type="ECO:0000313" key="11">
    <source>
        <dbReference type="Proteomes" id="UP000231343"/>
    </source>
</evidence>
<dbReference type="EC" id="2.4.1.25" evidence="3"/>
<dbReference type="PANTHER" id="PTHR32438">
    <property type="entry name" value="4-ALPHA-GLUCANOTRANSFERASE DPE1, CHLOROPLASTIC/AMYLOPLASTIC"/>
    <property type="match status" value="1"/>
</dbReference>
<keyword evidence="5" id="KW-0328">Glycosyltransferase</keyword>
<dbReference type="Proteomes" id="UP000231343">
    <property type="component" value="Unassembled WGS sequence"/>
</dbReference>
<dbReference type="EMBL" id="PEYM01000031">
    <property type="protein sequence ID" value="PIS31248.1"/>
    <property type="molecule type" value="Genomic_DNA"/>
</dbReference>
<proteinExistence type="inferred from homology"/>
<dbReference type="Gene3D" id="3.20.20.80">
    <property type="entry name" value="Glycosidases"/>
    <property type="match status" value="1"/>
</dbReference>
<dbReference type="GO" id="GO:0004134">
    <property type="term" value="F:4-alpha-glucanotransferase activity"/>
    <property type="evidence" value="ECO:0007669"/>
    <property type="project" value="UniProtKB-EC"/>
</dbReference>
<dbReference type="PANTHER" id="PTHR32438:SF5">
    <property type="entry name" value="4-ALPHA-GLUCANOTRANSFERASE DPE1, CHLOROPLASTIC_AMYLOPLASTIC"/>
    <property type="match status" value="1"/>
</dbReference>
<organism evidence="10 11">
    <name type="scientific">Candidatus Saganbacteria bacterium CG08_land_8_20_14_0_20_45_16</name>
    <dbReference type="NCBI Taxonomy" id="2014293"/>
    <lineage>
        <taxon>Bacteria</taxon>
        <taxon>Bacillati</taxon>
        <taxon>Saganbacteria</taxon>
    </lineage>
</organism>
<dbReference type="GO" id="GO:0005975">
    <property type="term" value="P:carbohydrate metabolic process"/>
    <property type="evidence" value="ECO:0007669"/>
    <property type="project" value="InterPro"/>
</dbReference>
<gene>
    <name evidence="10" type="ORF">COT42_01650</name>
</gene>
<accession>A0A2H0Y140</accession>
<sequence length="499" mass="56914">MRVRDGVRQLMPWVAIGQSRLRKTFDFGQWNVTTFKRLVDLLIKSGIKALCLLPIHELPLGVASLFSRESMNALSSRLLDLQEIPELKNNPLYKSFLITKLVSSKIRNELSGKMDIESVEAQNKKFLTLAFTAFKEKGTPERRREFKAFCQEQKWWLDKYAYFKALQEVYQAMGVSFDELNEDYADMKSEKARAFLKHPKTKERMKYFKFVQMETYRQVGEALKYAYQQGIQEIELLVGVGIGRESAEGLLRHAEFNRRRQIGCFPEPENGYPLQDWGFLAEQPGAAILDFKARSFQAMRKLGVDRIGIDHGCGFLGGYTTFPVYGEDGRVLHSSNPADAEYLEREGRWAIELGQEEERRAYALASLEALFGLTPDLALTFETVGDLNRRTAAEKAIAAAITKDKNITMMRAFPWEDTPLRNYMATDRLSITHDMPTLTGLLIGQAGDHCYPWVNGEFVAKILNRLGVLAPHLDGPLDVSQMTSKFMQDRMKASVKLIK</sequence>
<comment type="similarity">
    <text evidence="2">Belongs to the disproportionating enzyme family.</text>
</comment>
<evidence type="ECO:0000313" key="10">
    <source>
        <dbReference type="EMBL" id="PIS31248.1"/>
    </source>
</evidence>
<dbReference type="SUPFAM" id="SSF51445">
    <property type="entry name" value="(Trans)glycosidases"/>
    <property type="match status" value="1"/>
</dbReference>
<evidence type="ECO:0000256" key="1">
    <source>
        <dbReference type="ARBA" id="ARBA00000439"/>
    </source>
</evidence>
<comment type="caution">
    <text evidence="10">The sequence shown here is derived from an EMBL/GenBank/DDBJ whole genome shotgun (WGS) entry which is preliminary data.</text>
</comment>
<dbReference type="Pfam" id="PF02446">
    <property type="entry name" value="Glyco_hydro_77"/>
    <property type="match status" value="1"/>
</dbReference>
<reference evidence="10 11" key="1">
    <citation type="submission" date="2017-09" db="EMBL/GenBank/DDBJ databases">
        <title>Depth-based differentiation of microbial function through sediment-hosted aquifers and enrichment of novel symbionts in the deep terrestrial subsurface.</title>
        <authorList>
            <person name="Probst A.J."/>
            <person name="Ladd B."/>
            <person name="Jarett J.K."/>
            <person name="Geller-Mcgrath D.E."/>
            <person name="Sieber C.M."/>
            <person name="Emerson J.B."/>
            <person name="Anantharaman K."/>
            <person name="Thomas B.C."/>
            <person name="Malmstrom R."/>
            <person name="Stieglmeier M."/>
            <person name="Klingl A."/>
            <person name="Woyke T."/>
            <person name="Ryan C.M."/>
            <person name="Banfield J.F."/>
        </authorList>
    </citation>
    <scope>NUCLEOTIDE SEQUENCE [LARGE SCALE GENOMIC DNA]</scope>
    <source>
        <strain evidence="10">CG08_land_8_20_14_0_20_45_16</strain>
    </source>
</reference>
<evidence type="ECO:0000256" key="4">
    <source>
        <dbReference type="ARBA" id="ARBA00020295"/>
    </source>
</evidence>
<evidence type="ECO:0000256" key="5">
    <source>
        <dbReference type="ARBA" id="ARBA00022676"/>
    </source>
</evidence>
<keyword evidence="6" id="KW-0808">Transferase</keyword>
<name>A0A2H0Y140_UNCSA</name>
<evidence type="ECO:0000256" key="2">
    <source>
        <dbReference type="ARBA" id="ARBA00005684"/>
    </source>
</evidence>
<evidence type="ECO:0000256" key="8">
    <source>
        <dbReference type="ARBA" id="ARBA00031423"/>
    </source>
</evidence>
<evidence type="ECO:0000256" key="9">
    <source>
        <dbReference type="ARBA" id="ARBA00031501"/>
    </source>
</evidence>
<evidence type="ECO:0000256" key="6">
    <source>
        <dbReference type="ARBA" id="ARBA00022679"/>
    </source>
</evidence>